<reference evidence="2 3" key="1">
    <citation type="submission" date="2024-04" db="EMBL/GenBank/DDBJ databases">
        <title>Draft genome sequence of Thalassolituus maritimus NBRC 116585.</title>
        <authorList>
            <person name="Miyakawa T."/>
            <person name="Kusuya Y."/>
            <person name="Miura T."/>
        </authorList>
    </citation>
    <scope>NUCLEOTIDE SEQUENCE [LARGE SCALE GENOMIC DNA]</scope>
    <source>
        <strain evidence="2 3">5NW40-0001</strain>
    </source>
</reference>
<organism evidence="2 3">
    <name type="scientific">Thalassolituus maritimus</name>
    <dbReference type="NCBI Taxonomy" id="484498"/>
    <lineage>
        <taxon>Bacteria</taxon>
        <taxon>Pseudomonadati</taxon>
        <taxon>Pseudomonadota</taxon>
        <taxon>Gammaproteobacteria</taxon>
        <taxon>Oceanospirillales</taxon>
        <taxon>Oceanospirillaceae</taxon>
        <taxon>Thalassolituus</taxon>
    </lineage>
</organism>
<accession>A0ABQ0A043</accession>
<keyword evidence="3" id="KW-1185">Reference proteome</keyword>
<dbReference type="Proteomes" id="UP001481413">
    <property type="component" value="Unassembled WGS sequence"/>
</dbReference>
<evidence type="ECO:0000313" key="2">
    <source>
        <dbReference type="EMBL" id="GAA6145776.1"/>
    </source>
</evidence>
<protein>
    <submittedName>
        <fullName evidence="2">Uncharacterized protein</fullName>
    </submittedName>
</protein>
<feature type="transmembrane region" description="Helical" evidence="1">
    <location>
        <begin position="84"/>
        <end position="110"/>
    </location>
</feature>
<name>A0ABQ0A043_9GAMM</name>
<gene>
    <name evidence="2" type="ORF">NBRC116585_18940</name>
</gene>
<keyword evidence="1" id="KW-0812">Transmembrane</keyword>
<feature type="transmembrane region" description="Helical" evidence="1">
    <location>
        <begin position="122"/>
        <end position="144"/>
    </location>
</feature>
<keyword evidence="1" id="KW-1133">Transmembrane helix</keyword>
<proteinExistence type="predicted"/>
<comment type="caution">
    <text evidence="2">The sequence shown here is derived from an EMBL/GenBank/DDBJ whole genome shotgun (WGS) entry which is preliminary data.</text>
</comment>
<keyword evidence="1" id="KW-0472">Membrane</keyword>
<evidence type="ECO:0000313" key="3">
    <source>
        <dbReference type="Proteomes" id="UP001481413"/>
    </source>
</evidence>
<sequence length="376" mass="41238">MALIIVLALLSGLLFFVPIVGVVAGLISAGILTKYSFQCLEETATGRMTPPELSEAFSGGLIIILKMIGLLILVGIAGGASYEYLGAGITGFLGALVVLSIPAFLINYAMTDSILASASPLNIFRVVTAIGFPYGILIGLLLLMTSSVNVLSYLVISGWEWSSLVLQSVISNFYMIVTFHLLGYVVFQYQEKLGFYARVQVDGATAIRPAIDRSRVQISAAVKSGQYDKALTIFQKNLDQYNQGTALYDEYFDFLTATANKDVLDTFASDYLDYKQSLGQDVQLKRIHKQTLALLPDFMPADHNMRFTLARDYAKYGEFPMAVRLINGMHKETEDKALLIKAYGLMQECLDALGRHDMSASCQKFLQRLQGESTAG</sequence>
<evidence type="ECO:0000256" key="1">
    <source>
        <dbReference type="SAM" id="Phobius"/>
    </source>
</evidence>
<feature type="transmembrane region" description="Helical" evidence="1">
    <location>
        <begin position="164"/>
        <end position="187"/>
    </location>
</feature>
<feature type="transmembrane region" description="Helical" evidence="1">
    <location>
        <begin position="53"/>
        <end position="78"/>
    </location>
</feature>
<feature type="transmembrane region" description="Helical" evidence="1">
    <location>
        <begin position="6"/>
        <end position="32"/>
    </location>
</feature>
<dbReference type="EMBL" id="BAABWH010000004">
    <property type="protein sequence ID" value="GAA6145776.1"/>
    <property type="molecule type" value="Genomic_DNA"/>
</dbReference>